<feature type="non-terminal residue" evidence="1">
    <location>
        <position position="67"/>
    </location>
</feature>
<proteinExistence type="predicted"/>
<gene>
    <name evidence="1" type="ORF">MYCIT1_LOCUS28963</name>
</gene>
<protein>
    <submittedName>
        <fullName evidence="1">Uncharacterized protein</fullName>
    </submittedName>
</protein>
<dbReference type="Proteomes" id="UP001295794">
    <property type="component" value="Unassembled WGS sequence"/>
</dbReference>
<name>A0AAD2HQU9_9AGAR</name>
<evidence type="ECO:0000313" key="1">
    <source>
        <dbReference type="EMBL" id="CAK5279153.1"/>
    </source>
</evidence>
<comment type="caution">
    <text evidence="1">The sequence shown here is derived from an EMBL/GenBank/DDBJ whole genome shotgun (WGS) entry which is preliminary data.</text>
</comment>
<dbReference type="AlphaFoldDB" id="A0AAD2HQU9"/>
<reference evidence="1" key="1">
    <citation type="submission" date="2023-11" db="EMBL/GenBank/DDBJ databases">
        <authorList>
            <person name="De Vega J J."/>
            <person name="De Vega J J."/>
        </authorList>
    </citation>
    <scope>NUCLEOTIDE SEQUENCE</scope>
</reference>
<sequence>MGGREGVESRQGRRQRRHVRLDLHAPIKTACIAKIHGTNLLIRKPLSEVCASRCRDVHQLGLQSPDV</sequence>
<evidence type="ECO:0000313" key="2">
    <source>
        <dbReference type="Proteomes" id="UP001295794"/>
    </source>
</evidence>
<keyword evidence="2" id="KW-1185">Reference proteome</keyword>
<dbReference type="EMBL" id="CAVNYO010000434">
    <property type="protein sequence ID" value="CAK5279153.1"/>
    <property type="molecule type" value="Genomic_DNA"/>
</dbReference>
<organism evidence="1 2">
    <name type="scientific">Mycena citricolor</name>
    <dbReference type="NCBI Taxonomy" id="2018698"/>
    <lineage>
        <taxon>Eukaryota</taxon>
        <taxon>Fungi</taxon>
        <taxon>Dikarya</taxon>
        <taxon>Basidiomycota</taxon>
        <taxon>Agaricomycotina</taxon>
        <taxon>Agaricomycetes</taxon>
        <taxon>Agaricomycetidae</taxon>
        <taxon>Agaricales</taxon>
        <taxon>Marasmiineae</taxon>
        <taxon>Mycenaceae</taxon>
        <taxon>Mycena</taxon>
    </lineage>
</organism>
<accession>A0AAD2HQU9</accession>